<sequence>MLHGEVVETLSDEESDETSQLMVVTASLIHEHNAKCRCMAGFHNDINVLHRSLVFNRLLKGIAFVVNYEINCDAYDKTYYLADGIYSNWATLVKTIHKPGAEKNEEVGLEA</sequence>
<evidence type="ECO:0000313" key="1">
    <source>
        <dbReference type="EMBL" id="KAK1647083.1"/>
    </source>
</evidence>
<name>A0AAD8S967_LOLMU</name>
<comment type="caution">
    <text evidence="1">The sequence shown here is derived from an EMBL/GenBank/DDBJ whole genome shotgun (WGS) entry which is preliminary data.</text>
</comment>
<accession>A0AAD8S967</accession>
<reference evidence="1" key="1">
    <citation type="submission" date="2023-07" db="EMBL/GenBank/DDBJ databases">
        <title>A chromosome-level genome assembly of Lolium multiflorum.</title>
        <authorList>
            <person name="Chen Y."/>
            <person name="Copetti D."/>
            <person name="Kolliker R."/>
            <person name="Studer B."/>
        </authorList>
    </citation>
    <scope>NUCLEOTIDE SEQUENCE</scope>
    <source>
        <strain evidence="1">02402/16</strain>
        <tissue evidence="1">Leaf</tissue>
    </source>
</reference>
<gene>
    <name evidence="1" type="ORF">QYE76_064888</name>
</gene>
<dbReference type="Pfam" id="PF04827">
    <property type="entry name" value="Plant_tran"/>
    <property type="match status" value="1"/>
</dbReference>
<keyword evidence="2" id="KW-1185">Reference proteome</keyword>
<organism evidence="1 2">
    <name type="scientific">Lolium multiflorum</name>
    <name type="common">Italian ryegrass</name>
    <name type="synonym">Lolium perenne subsp. multiflorum</name>
    <dbReference type="NCBI Taxonomy" id="4521"/>
    <lineage>
        <taxon>Eukaryota</taxon>
        <taxon>Viridiplantae</taxon>
        <taxon>Streptophyta</taxon>
        <taxon>Embryophyta</taxon>
        <taxon>Tracheophyta</taxon>
        <taxon>Spermatophyta</taxon>
        <taxon>Magnoliopsida</taxon>
        <taxon>Liliopsida</taxon>
        <taxon>Poales</taxon>
        <taxon>Poaceae</taxon>
        <taxon>BOP clade</taxon>
        <taxon>Pooideae</taxon>
        <taxon>Poodae</taxon>
        <taxon>Poeae</taxon>
        <taxon>Poeae Chloroplast Group 2 (Poeae type)</taxon>
        <taxon>Loliodinae</taxon>
        <taxon>Loliinae</taxon>
        <taxon>Lolium</taxon>
    </lineage>
</organism>
<dbReference type="InterPro" id="IPR006912">
    <property type="entry name" value="Harbinger_derived_prot"/>
</dbReference>
<proteinExistence type="predicted"/>
<dbReference type="Proteomes" id="UP001231189">
    <property type="component" value="Unassembled WGS sequence"/>
</dbReference>
<evidence type="ECO:0000313" key="2">
    <source>
        <dbReference type="Proteomes" id="UP001231189"/>
    </source>
</evidence>
<dbReference type="AlphaFoldDB" id="A0AAD8S967"/>
<protein>
    <submittedName>
        <fullName evidence="1">Uncharacterized protein</fullName>
    </submittedName>
</protein>
<dbReference type="EMBL" id="JAUUTY010000004">
    <property type="protein sequence ID" value="KAK1647083.1"/>
    <property type="molecule type" value="Genomic_DNA"/>
</dbReference>